<dbReference type="STRING" id="1160509.A0A3N4IQ21"/>
<dbReference type="PANTHER" id="PTHR47573">
    <property type="entry name" value="PROTEIN AF-9 HOMOLOG"/>
    <property type="match status" value="1"/>
</dbReference>
<evidence type="ECO:0000313" key="9">
    <source>
        <dbReference type="Proteomes" id="UP000275078"/>
    </source>
</evidence>
<organism evidence="8 9">
    <name type="scientific">Ascobolus immersus RN42</name>
    <dbReference type="NCBI Taxonomy" id="1160509"/>
    <lineage>
        <taxon>Eukaryota</taxon>
        <taxon>Fungi</taxon>
        <taxon>Dikarya</taxon>
        <taxon>Ascomycota</taxon>
        <taxon>Pezizomycotina</taxon>
        <taxon>Pezizomycetes</taxon>
        <taxon>Pezizales</taxon>
        <taxon>Ascobolaceae</taxon>
        <taxon>Ascobolus</taxon>
    </lineage>
</organism>
<proteinExistence type="predicted"/>
<evidence type="ECO:0000256" key="4">
    <source>
        <dbReference type="ARBA" id="ARBA00023242"/>
    </source>
</evidence>
<dbReference type="PROSITE" id="PS51037">
    <property type="entry name" value="YEATS"/>
    <property type="match status" value="1"/>
</dbReference>
<dbReference type="Gene3D" id="2.60.40.1970">
    <property type="entry name" value="YEATS domain"/>
    <property type="match status" value="1"/>
</dbReference>
<dbReference type="InterPro" id="IPR055129">
    <property type="entry name" value="YEATS_dom"/>
</dbReference>
<dbReference type="PANTHER" id="PTHR47573:SF1">
    <property type="entry name" value="PROTEIN AF-9 HOMOLOG"/>
    <property type="match status" value="1"/>
</dbReference>
<evidence type="ECO:0000313" key="8">
    <source>
        <dbReference type="EMBL" id="RPA87866.1"/>
    </source>
</evidence>
<dbReference type="GO" id="GO:0006355">
    <property type="term" value="P:regulation of DNA-templated transcription"/>
    <property type="evidence" value="ECO:0007669"/>
    <property type="project" value="InterPro"/>
</dbReference>
<accession>A0A3N4IQ21</accession>
<dbReference type="InterPro" id="IPR038704">
    <property type="entry name" value="YEAST_sf"/>
</dbReference>
<evidence type="ECO:0000259" key="7">
    <source>
        <dbReference type="PROSITE" id="PS51037"/>
    </source>
</evidence>
<dbReference type="InterPro" id="IPR005033">
    <property type="entry name" value="YEATS"/>
</dbReference>
<comment type="subcellular location">
    <subcellularLocation>
        <location evidence="5">Nucleus</location>
    </subcellularLocation>
</comment>
<feature type="coiled-coil region" evidence="6">
    <location>
        <begin position="188"/>
        <end position="239"/>
    </location>
</feature>
<dbReference type="CDD" id="cd16908">
    <property type="entry name" value="YEATS_Yaf9_like"/>
    <property type="match status" value="1"/>
</dbReference>
<dbReference type="AlphaFoldDB" id="A0A3N4IQ21"/>
<dbReference type="OrthoDB" id="16041at2759"/>
<keyword evidence="3" id="KW-0804">Transcription</keyword>
<evidence type="ECO:0000256" key="6">
    <source>
        <dbReference type="SAM" id="Coils"/>
    </source>
</evidence>
<protein>
    <recommendedName>
        <fullName evidence="1">Protein AF-9 homolog</fullName>
    </recommendedName>
</protein>
<evidence type="ECO:0000256" key="1">
    <source>
        <dbReference type="ARBA" id="ARBA00022408"/>
    </source>
</evidence>
<keyword evidence="8" id="KW-0808">Transferase</keyword>
<gene>
    <name evidence="8" type="ORF">BJ508DRAFT_410547</name>
</gene>
<feature type="domain" description="YEATS" evidence="7">
    <location>
        <begin position="8"/>
        <end position="165"/>
    </location>
</feature>
<name>A0A3N4IQ21_ASCIM</name>
<keyword evidence="4 5" id="KW-0539">Nucleus</keyword>
<dbReference type="Pfam" id="PF03366">
    <property type="entry name" value="YEATS"/>
    <property type="match status" value="1"/>
</dbReference>
<dbReference type="GO" id="GO:0016740">
    <property type="term" value="F:transferase activity"/>
    <property type="evidence" value="ECO:0007669"/>
    <property type="project" value="UniProtKB-KW"/>
</dbReference>
<evidence type="ECO:0000256" key="2">
    <source>
        <dbReference type="ARBA" id="ARBA00023015"/>
    </source>
</evidence>
<evidence type="ECO:0000256" key="5">
    <source>
        <dbReference type="PROSITE-ProRule" id="PRU00376"/>
    </source>
</evidence>
<keyword evidence="9" id="KW-1185">Reference proteome</keyword>
<dbReference type="EMBL" id="ML119646">
    <property type="protein sequence ID" value="RPA87866.1"/>
    <property type="molecule type" value="Genomic_DNA"/>
</dbReference>
<dbReference type="Proteomes" id="UP000275078">
    <property type="component" value="Unassembled WGS sequence"/>
</dbReference>
<dbReference type="GO" id="GO:0000785">
    <property type="term" value="C:chromatin"/>
    <property type="evidence" value="ECO:0007669"/>
    <property type="project" value="UniProtKB-ARBA"/>
</dbReference>
<reference evidence="8 9" key="1">
    <citation type="journal article" date="2018" name="Nat. Ecol. Evol.">
        <title>Pezizomycetes genomes reveal the molecular basis of ectomycorrhizal truffle lifestyle.</title>
        <authorList>
            <person name="Murat C."/>
            <person name="Payen T."/>
            <person name="Noel B."/>
            <person name="Kuo A."/>
            <person name="Morin E."/>
            <person name="Chen J."/>
            <person name="Kohler A."/>
            <person name="Krizsan K."/>
            <person name="Balestrini R."/>
            <person name="Da Silva C."/>
            <person name="Montanini B."/>
            <person name="Hainaut M."/>
            <person name="Levati E."/>
            <person name="Barry K.W."/>
            <person name="Belfiori B."/>
            <person name="Cichocki N."/>
            <person name="Clum A."/>
            <person name="Dockter R.B."/>
            <person name="Fauchery L."/>
            <person name="Guy J."/>
            <person name="Iotti M."/>
            <person name="Le Tacon F."/>
            <person name="Lindquist E.A."/>
            <person name="Lipzen A."/>
            <person name="Malagnac F."/>
            <person name="Mello A."/>
            <person name="Molinier V."/>
            <person name="Miyauchi S."/>
            <person name="Poulain J."/>
            <person name="Riccioni C."/>
            <person name="Rubini A."/>
            <person name="Sitrit Y."/>
            <person name="Splivallo R."/>
            <person name="Traeger S."/>
            <person name="Wang M."/>
            <person name="Zifcakova L."/>
            <person name="Wipf D."/>
            <person name="Zambonelli A."/>
            <person name="Paolocci F."/>
            <person name="Nowrousian M."/>
            <person name="Ottonello S."/>
            <person name="Baldrian P."/>
            <person name="Spatafora J.W."/>
            <person name="Henrissat B."/>
            <person name="Nagy L.G."/>
            <person name="Aury J.M."/>
            <person name="Wincker P."/>
            <person name="Grigoriev I.V."/>
            <person name="Bonfante P."/>
            <person name="Martin F.M."/>
        </authorList>
    </citation>
    <scope>NUCLEOTIDE SEQUENCE [LARGE SCALE GENOMIC DNA]</scope>
    <source>
        <strain evidence="8 9">RN42</strain>
    </source>
</reference>
<keyword evidence="6" id="KW-0175">Coiled coil</keyword>
<evidence type="ECO:0000256" key="3">
    <source>
        <dbReference type="ARBA" id="ARBA00023163"/>
    </source>
</evidence>
<dbReference type="GO" id="GO:0005634">
    <property type="term" value="C:nucleus"/>
    <property type="evidence" value="ECO:0007669"/>
    <property type="project" value="UniProtKB-SubCell"/>
</dbReference>
<sequence length="247" mass="28468">MAPSGIKRVKGISAFRPIVYGTVARRVPPEERGPNFPPDHTHRWTVFVKGIHGRDISHFVKKVQFKLHETYANRIRNVEAPPFQVTETGWGEFEIQIKVYFVPEAGEKPLTLFHFLKIRPYNPEMPIEDPANPPPETSEPVYSQQYDEIIFNEPTEAFLEILKTKGDVTLPSVGKANARADPAEPFNKETEEDEVNRINLAIKKVNEVLEEKRKLIVQKEQELAELRKKRLEKEEQEKGSKMEVDES</sequence>
<keyword evidence="2" id="KW-0805">Transcription regulation</keyword>